<keyword evidence="3" id="KW-1185">Reference proteome</keyword>
<dbReference type="InParanoid" id="A0A0D0D9W4"/>
<evidence type="ECO:0000313" key="3">
    <source>
        <dbReference type="Proteomes" id="UP000054538"/>
    </source>
</evidence>
<sequence>MSWFHAAPYTYHFDSTLYSESTTLIPPSMQASSASNTSRAPRRWVCVCTKHGSGQPHEVSESTLNRHIRDASTEEEWRKIRSRKAFSIEVVLALMHSEPSPGQAVGRTASPDPGPSVSRARTHRSPSADSTNSERPKKRARIREEQDEYEDPLRGPERYSLPPDRQHDRGGALQSREASQQLDEPPGPPDHHPSSPGPPDDSDHPPRPPVSPPASPGRQDTPPPAPDRPPTPNPAPIAFDRRRPLPLDLQSLSDLIVLPNLCEAMDFALERLRNPPGAPIIIDSPGIRHSILTYLSLEHASIRAYEGVTRSTQTNFANAEGVVDCLSFSKVEKFIAAYTGVESIHHDMCPRSCVAFTGPFAQREDCPMCGKSHWKDNQPGQQKVPAKQFTTIPVGPQIQARYHDPDSACDMRYLWQKTRAIVDKVRRTQRIPVIEDIAMGRDFLGVALVNDIKPNDVVLITSLDGVQIYQDKESDSWLSVGHCSKNGCRIYCGVLGRRKTRQTHYYPALLKPRDRACAGSNHPDYNAFEIPLGGSGDYATNLCRLLSAPNQSQFEARHMETGITKTPLILGLKPSHSLGVPICMTTDIMHLADNISDLLISLWHGTITCTPSDDINTWEWAVLRGEDSFSAHGAAVGDSGHHLPSSFDTKPRNLAEKINTDYKTWEFQLYTFGLGPALLYNILPQHYWSNYCKLLRKLVRPTSYSQQREFEELYYQAREDCLHFIRPCVHQVLHLAPETIQKGPPICYAQWTLERTIGNIKYDICQPSNYQENFAQQGVRRAKINALLTAIPTLDNTKKGLPYGAVDLGNGFALLRKRDKLFVHPLDGTAQAILQFLGEQYPQAPWIK</sequence>
<dbReference type="AlphaFoldDB" id="A0A0D0D9W4"/>
<name>A0A0D0D9W4_9AGAM</name>
<proteinExistence type="predicted"/>
<reference evidence="2 3" key="1">
    <citation type="submission" date="2014-04" db="EMBL/GenBank/DDBJ databases">
        <authorList>
            <consortium name="DOE Joint Genome Institute"/>
            <person name="Kuo A."/>
            <person name="Kohler A."/>
            <person name="Jargeat P."/>
            <person name="Nagy L.G."/>
            <person name="Floudas D."/>
            <person name="Copeland A."/>
            <person name="Barry K.W."/>
            <person name="Cichocki N."/>
            <person name="Veneault-Fourrey C."/>
            <person name="LaButti K."/>
            <person name="Lindquist E.A."/>
            <person name="Lipzen A."/>
            <person name="Lundell T."/>
            <person name="Morin E."/>
            <person name="Murat C."/>
            <person name="Sun H."/>
            <person name="Tunlid A."/>
            <person name="Henrissat B."/>
            <person name="Grigoriev I.V."/>
            <person name="Hibbett D.S."/>
            <person name="Martin F."/>
            <person name="Nordberg H.P."/>
            <person name="Cantor M.N."/>
            <person name="Hua S.X."/>
        </authorList>
    </citation>
    <scope>NUCLEOTIDE SEQUENCE [LARGE SCALE GENOMIC DNA]</scope>
    <source>
        <strain evidence="2 3">Ve08.2h10</strain>
    </source>
</reference>
<accession>A0A0D0D9W4</accession>
<protein>
    <submittedName>
        <fullName evidence="2">Uncharacterized protein</fullName>
    </submittedName>
</protein>
<dbReference type="Proteomes" id="UP000054538">
    <property type="component" value="Unassembled WGS sequence"/>
</dbReference>
<organism evidence="2 3">
    <name type="scientific">Paxillus rubicundulus Ve08.2h10</name>
    <dbReference type="NCBI Taxonomy" id="930991"/>
    <lineage>
        <taxon>Eukaryota</taxon>
        <taxon>Fungi</taxon>
        <taxon>Dikarya</taxon>
        <taxon>Basidiomycota</taxon>
        <taxon>Agaricomycotina</taxon>
        <taxon>Agaricomycetes</taxon>
        <taxon>Agaricomycetidae</taxon>
        <taxon>Boletales</taxon>
        <taxon>Paxilineae</taxon>
        <taxon>Paxillaceae</taxon>
        <taxon>Paxillus</taxon>
    </lineage>
</organism>
<dbReference type="OrthoDB" id="2669721at2759"/>
<feature type="region of interest" description="Disordered" evidence="1">
    <location>
        <begin position="99"/>
        <end position="240"/>
    </location>
</feature>
<feature type="region of interest" description="Disordered" evidence="1">
    <location>
        <begin position="51"/>
        <end position="73"/>
    </location>
</feature>
<dbReference type="EMBL" id="KN825971">
    <property type="protein sequence ID" value="KIK80631.1"/>
    <property type="molecule type" value="Genomic_DNA"/>
</dbReference>
<gene>
    <name evidence="2" type="ORF">PAXRUDRAFT_15682</name>
</gene>
<dbReference type="HOGENOM" id="CLU_007337_0_1_1"/>
<feature type="compositionally biased region" description="Pro residues" evidence="1">
    <location>
        <begin position="207"/>
        <end position="235"/>
    </location>
</feature>
<evidence type="ECO:0000313" key="2">
    <source>
        <dbReference type="EMBL" id="KIK80631.1"/>
    </source>
</evidence>
<evidence type="ECO:0000256" key="1">
    <source>
        <dbReference type="SAM" id="MobiDB-lite"/>
    </source>
</evidence>
<reference evidence="3" key="2">
    <citation type="submission" date="2015-01" db="EMBL/GenBank/DDBJ databases">
        <title>Evolutionary Origins and Diversification of the Mycorrhizal Mutualists.</title>
        <authorList>
            <consortium name="DOE Joint Genome Institute"/>
            <consortium name="Mycorrhizal Genomics Consortium"/>
            <person name="Kohler A."/>
            <person name="Kuo A."/>
            <person name="Nagy L.G."/>
            <person name="Floudas D."/>
            <person name="Copeland A."/>
            <person name="Barry K.W."/>
            <person name="Cichocki N."/>
            <person name="Veneault-Fourrey C."/>
            <person name="LaButti K."/>
            <person name="Lindquist E.A."/>
            <person name="Lipzen A."/>
            <person name="Lundell T."/>
            <person name="Morin E."/>
            <person name="Murat C."/>
            <person name="Riley R."/>
            <person name="Ohm R."/>
            <person name="Sun H."/>
            <person name="Tunlid A."/>
            <person name="Henrissat B."/>
            <person name="Grigoriev I.V."/>
            <person name="Hibbett D.S."/>
            <person name="Martin F."/>
        </authorList>
    </citation>
    <scope>NUCLEOTIDE SEQUENCE [LARGE SCALE GENOMIC DNA]</scope>
    <source>
        <strain evidence="3">Ve08.2h10</strain>
    </source>
</reference>